<dbReference type="AlphaFoldDB" id="A0A8H7AQB4"/>
<protein>
    <submittedName>
        <fullName evidence="2">Uncharacterized protein</fullName>
    </submittedName>
</protein>
<dbReference type="Proteomes" id="UP000606974">
    <property type="component" value="Unassembled WGS sequence"/>
</dbReference>
<reference evidence="2" key="1">
    <citation type="submission" date="2020-02" db="EMBL/GenBank/DDBJ databases">
        <authorList>
            <person name="Palmer J.M."/>
        </authorList>
    </citation>
    <scope>NUCLEOTIDE SEQUENCE</scope>
    <source>
        <strain evidence="2">EPUS1.4</strain>
        <tissue evidence="2">Thallus</tissue>
    </source>
</reference>
<sequence>MQHLNVIKRLFVSPSVSMPTPIPSNLSPLLKLPAPGSLTLITSVLDATSNWLLLRYIYAALRPEKQDGHATKAARVAVGAHEETTHDKNKDLKVIFISFLRPFELWREMGKKIGLDLPSLLSASNPRLIYIDAFTHLSYPASTPTPPSPTSSCKDPHPPTAHHSCNARKPPSLPHPHQPTTTEIRSGSRLP</sequence>
<comment type="caution">
    <text evidence="2">The sequence shown here is derived from an EMBL/GenBank/DDBJ whole genome shotgun (WGS) entry which is preliminary data.</text>
</comment>
<evidence type="ECO:0000256" key="1">
    <source>
        <dbReference type="SAM" id="MobiDB-lite"/>
    </source>
</evidence>
<evidence type="ECO:0000313" key="2">
    <source>
        <dbReference type="EMBL" id="KAF7512282.1"/>
    </source>
</evidence>
<proteinExistence type="predicted"/>
<dbReference type="OrthoDB" id="9995306at2759"/>
<dbReference type="EMBL" id="JAACFV010000013">
    <property type="protein sequence ID" value="KAF7512282.1"/>
    <property type="molecule type" value="Genomic_DNA"/>
</dbReference>
<accession>A0A8H7AQB4</accession>
<gene>
    <name evidence="2" type="ORF">GJ744_001850</name>
</gene>
<name>A0A8H7AQB4_9EURO</name>
<dbReference type="Gene3D" id="3.40.50.300">
    <property type="entry name" value="P-loop containing nucleotide triphosphate hydrolases"/>
    <property type="match status" value="1"/>
</dbReference>
<keyword evidence="3" id="KW-1185">Reference proteome</keyword>
<dbReference type="InterPro" id="IPR027417">
    <property type="entry name" value="P-loop_NTPase"/>
</dbReference>
<organism evidence="2 3">
    <name type="scientific">Endocarpon pusillum</name>
    <dbReference type="NCBI Taxonomy" id="364733"/>
    <lineage>
        <taxon>Eukaryota</taxon>
        <taxon>Fungi</taxon>
        <taxon>Dikarya</taxon>
        <taxon>Ascomycota</taxon>
        <taxon>Pezizomycotina</taxon>
        <taxon>Eurotiomycetes</taxon>
        <taxon>Chaetothyriomycetidae</taxon>
        <taxon>Verrucariales</taxon>
        <taxon>Verrucariaceae</taxon>
        <taxon>Endocarpon</taxon>
    </lineage>
</organism>
<feature type="region of interest" description="Disordered" evidence="1">
    <location>
        <begin position="141"/>
        <end position="191"/>
    </location>
</feature>
<evidence type="ECO:0000313" key="3">
    <source>
        <dbReference type="Proteomes" id="UP000606974"/>
    </source>
</evidence>